<reference evidence="9 10" key="1">
    <citation type="journal article" date="2015" name="Genome Biol. Evol.">
        <title>The genome of winter moth (Operophtera brumata) provides a genomic perspective on sexual dimorphism and phenology.</title>
        <authorList>
            <person name="Derks M.F."/>
            <person name="Smit S."/>
            <person name="Salis L."/>
            <person name="Schijlen E."/>
            <person name="Bossers A."/>
            <person name="Mateman C."/>
            <person name="Pijl A.S."/>
            <person name="de Ridder D."/>
            <person name="Groenen M.A."/>
            <person name="Visser M.E."/>
            <person name="Megens H.J."/>
        </authorList>
    </citation>
    <scope>NUCLEOTIDE SEQUENCE [LARGE SCALE GENOMIC DNA]</scope>
    <source>
        <strain evidence="9">WM2013NL</strain>
        <tissue evidence="9">Head and thorax</tissue>
    </source>
</reference>
<dbReference type="PANTHER" id="PTHR22930">
    <property type="match status" value="1"/>
</dbReference>
<evidence type="ECO:0000256" key="1">
    <source>
        <dbReference type="ARBA" id="ARBA00001968"/>
    </source>
</evidence>
<evidence type="ECO:0000256" key="5">
    <source>
        <dbReference type="ARBA" id="ARBA00022723"/>
    </source>
</evidence>
<sequence length="235" mass="26994">MEDIEHLFFNLDNIISDPLEEVENSVNINEPRKTKVYFRNDPLRENTENDFRMRYRFSKSVVLNVILPLIIDDLRSDTQRGLLISPVCQLVTALRFYATASFQMVCGDLLNISQSTVCHIVKKVSRALAVHLPDYVKCPNPAELRKVKEDFENLGRIGRSNGLKNIIGAIDCTHVRINKPRGIEHTEQYRNRKGYFSLNVQVVGGPNLQILDIVVRWAGSTYSSQPNIQKFKIEY</sequence>
<dbReference type="PANTHER" id="PTHR22930:SF289">
    <property type="entry name" value="DDE TNP4 DOMAIN-CONTAINING PROTEIN-RELATED"/>
    <property type="match status" value="1"/>
</dbReference>
<evidence type="ECO:0000256" key="6">
    <source>
        <dbReference type="ARBA" id="ARBA00022801"/>
    </source>
</evidence>
<keyword evidence="7" id="KW-0539">Nucleus</keyword>
<accession>A0A0L7L4U5</accession>
<dbReference type="Pfam" id="PF13359">
    <property type="entry name" value="DDE_Tnp_4"/>
    <property type="match status" value="1"/>
</dbReference>
<dbReference type="GO" id="GO:0004518">
    <property type="term" value="F:nuclease activity"/>
    <property type="evidence" value="ECO:0007669"/>
    <property type="project" value="UniProtKB-KW"/>
</dbReference>
<dbReference type="AlphaFoldDB" id="A0A0L7L4U5"/>
<evidence type="ECO:0000256" key="3">
    <source>
        <dbReference type="ARBA" id="ARBA00006958"/>
    </source>
</evidence>
<dbReference type="GO" id="GO:0046872">
    <property type="term" value="F:metal ion binding"/>
    <property type="evidence" value="ECO:0007669"/>
    <property type="project" value="UniProtKB-KW"/>
</dbReference>
<dbReference type="STRING" id="104452.A0A0L7L4U5"/>
<evidence type="ECO:0000313" key="9">
    <source>
        <dbReference type="EMBL" id="KOB70513.1"/>
    </source>
</evidence>
<evidence type="ECO:0000313" key="10">
    <source>
        <dbReference type="Proteomes" id="UP000037510"/>
    </source>
</evidence>
<dbReference type="Proteomes" id="UP000037510">
    <property type="component" value="Unassembled WGS sequence"/>
</dbReference>
<comment type="similarity">
    <text evidence="3">Belongs to the HARBI1 family.</text>
</comment>
<evidence type="ECO:0000256" key="4">
    <source>
        <dbReference type="ARBA" id="ARBA00022722"/>
    </source>
</evidence>
<protein>
    <recommendedName>
        <fullName evidence="8">DDE Tnp4 domain-containing protein</fullName>
    </recommendedName>
</protein>
<comment type="subcellular location">
    <subcellularLocation>
        <location evidence="2">Nucleus</location>
    </subcellularLocation>
</comment>
<proteinExistence type="inferred from homology"/>
<dbReference type="InterPro" id="IPR045249">
    <property type="entry name" value="HARBI1-like"/>
</dbReference>
<feature type="domain" description="DDE Tnp4" evidence="8">
    <location>
        <begin position="170"/>
        <end position="221"/>
    </location>
</feature>
<dbReference type="EMBL" id="JTDY01002902">
    <property type="protein sequence ID" value="KOB70513.1"/>
    <property type="molecule type" value="Genomic_DNA"/>
</dbReference>
<name>A0A0L7L4U5_OPEBR</name>
<evidence type="ECO:0000256" key="7">
    <source>
        <dbReference type="ARBA" id="ARBA00023242"/>
    </source>
</evidence>
<dbReference type="GO" id="GO:0005634">
    <property type="term" value="C:nucleus"/>
    <property type="evidence" value="ECO:0007669"/>
    <property type="project" value="UniProtKB-SubCell"/>
</dbReference>
<evidence type="ECO:0000256" key="2">
    <source>
        <dbReference type="ARBA" id="ARBA00004123"/>
    </source>
</evidence>
<gene>
    <name evidence="9" type="ORF">OBRU01_15578</name>
</gene>
<comment type="caution">
    <text evidence="9">The sequence shown here is derived from an EMBL/GenBank/DDBJ whole genome shotgun (WGS) entry which is preliminary data.</text>
</comment>
<keyword evidence="4" id="KW-0540">Nuclease</keyword>
<keyword evidence="10" id="KW-1185">Reference proteome</keyword>
<comment type="cofactor">
    <cofactor evidence="1">
        <name>a divalent metal cation</name>
        <dbReference type="ChEBI" id="CHEBI:60240"/>
    </cofactor>
</comment>
<organism evidence="9 10">
    <name type="scientific">Operophtera brumata</name>
    <name type="common">Winter moth</name>
    <name type="synonym">Phalaena brumata</name>
    <dbReference type="NCBI Taxonomy" id="104452"/>
    <lineage>
        <taxon>Eukaryota</taxon>
        <taxon>Metazoa</taxon>
        <taxon>Ecdysozoa</taxon>
        <taxon>Arthropoda</taxon>
        <taxon>Hexapoda</taxon>
        <taxon>Insecta</taxon>
        <taxon>Pterygota</taxon>
        <taxon>Neoptera</taxon>
        <taxon>Endopterygota</taxon>
        <taxon>Lepidoptera</taxon>
        <taxon>Glossata</taxon>
        <taxon>Ditrysia</taxon>
        <taxon>Geometroidea</taxon>
        <taxon>Geometridae</taxon>
        <taxon>Larentiinae</taxon>
        <taxon>Operophtera</taxon>
    </lineage>
</organism>
<keyword evidence="6" id="KW-0378">Hydrolase</keyword>
<keyword evidence="5" id="KW-0479">Metal-binding</keyword>
<dbReference type="InterPro" id="IPR027806">
    <property type="entry name" value="HARBI1_dom"/>
</dbReference>
<dbReference type="GO" id="GO:0016787">
    <property type="term" value="F:hydrolase activity"/>
    <property type="evidence" value="ECO:0007669"/>
    <property type="project" value="UniProtKB-KW"/>
</dbReference>
<evidence type="ECO:0000259" key="8">
    <source>
        <dbReference type="Pfam" id="PF13359"/>
    </source>
</evidence>